<evidence type="ECO:0000313" key="2">
    <source>
        <dbReference type="EMBL" id="STZ77216.1"/>
    </source>
</evidence>
<proteinExistence type="predicted"/>
<feature type="transmembrane region" description="Helical" evidence="1">
    <location>
        <begin position="38"/>
        <end position="60"/>
    </location>
</feature>
<keyword evidence="3" id="KW-1185">Reference proteome</keyword>
<dbReference type="Proteomes" id="UP000254651">
    <property type="component" value="Unassembled WGS sequence"/>
</dbReference>
<keyword evidence="1" id="KW-1133">Transmembrane helix</keyword>
<sequence length="218" mass="23497">MTVNTSLHRRFAPFLYVLIFFAGFLTACLWLNPQAYLADLPAVVAAIAASALVFLAYALVAANLRAKNTRLAQETRLKQEAVQPIVRATLQPVAEQPEMLALAVCNHGKGPAHNLRFQIALEAGHPASEAVAQALTLLPLFQNGMDALAAGETTAGLVADSRTLRARIPDQRFSGTLKLVAEYEDTLGESGRTESILDLQPLNAAAPAEARPRKKLLY</sequence>
<keyword evidence="1" id="KW-0472">Membrane</keyword>
<name>A0A378UIP8_BERDE</name>
<dbReference type="EMBL" id="UGQS01000002">
    <property type="protein sequence ID" value="STZ77216.1"/>
    <property type="molecule type" value="Genomic_DNA"/>
</dbReference>
<feature type="transmembrane region" description="Helical" evidence="1">
    <location>
        <begin position="12"/>
        <end position="32"/>
    </location>
</feature>
<evidence type="ECO:0000313" key="3">
    <source>
        <dbReference type="Proteomes" id="UP000254651"/>
    </source>
</evidence>
<dbReference type="AlphaFoldDB" id="A0A378UIP8"/>
<evidence type="ECO:0000256" key="1">
    <source>
        <dbReference type="SAM" id="Phobius"/>
    </source>
</evidence>
<reference evidence="2 3" key="1">
    <citation type="submission" date="2018-06" db="EMBL/GenBank/DDBJ databases">
        <authorList>
            <consortium name="Pathogen Informatics"/>
            <person name="Doyle S."/>
        </authorList>
    </citation>
    <scope>NUCLEOTIDE SEQUENCE [LARGE SCALE GENOMIC DNA]</scope>
    <source>
        <strain evidence="2 3">NCTC10295</strain>
    </source>
</reference>
<keyword evidence="1" id="KW-0812">Transmembrane</keyword>
<organism evidence="2 3">
    <name type="scientific">Bergeriella denitrificans</name>
    <name type="common">Neisseria denitrificans</name>
    <dbReference type="NCBI Taxonomy" id="494"/>
    <lineage>
        <taxon>Bacteria</taxon>
        <taxon>Pseudomonadati</taxon>
        <taxon>Pseudomonadota</taxon>
        <taxon>Betaproteobacteria</taxon>
        <taxon>Neisseriales</taxon>
        <taxon>Neisseriaceae</taxon>
        <taxon>Bergeriella</taxon>
    </lineage>
</organism>
<protein>
    <submittedName>
        <fullName evidence="2">Putative inner membrane protein</fullName>
    </submittedName>
</protein>
<gene>
    <name evidence="2" type="ORF">NCTC10295_02029</name>
</gene>
<accession>A0A378UIP8</accession>